<dbReference type="Pfam" id="PF02769">
    <property type="entry name" value="AIRS_C"/>
    <property type="match status" value="1"/>
</dbReference>
<evidence type="ECO:0000256" key="2">
    <source>
        <dbReference type="ARBA" id="ARBA00004686"/>
    </source>
</evidence>
<dbReference type="GO" id="GO:0004641">
    <property type="term" value="F:phosphoribosylformylglycinamidine cyclo-ligase activity"/>
    <property type="evidence" value="ECO:0007669"/>
    <property type="project" value="UniProtKB-UniRule"/>
</dbReference>
<feature type="domain" description="PurM-like N-terminal" evidence="16">
    <location>
        <begin position="307"/>
        <end position="412"/>
    </location>
</feature>
<dbReference type="UniPathway" id="UPA00074">
    <property type="reaction ID" value="UER00129"/>
</dbReference>
<evidence type="ECO:0000256" key="7">
    <source>
        <dbReference type="ARBA" id="ARBA00022598"/>
    </source>
</evidence>
<evidence type="ECO:0000313" key="18">
    <source>
        <dbReference type="EMBL" id="MBD3689491.1"/>
    </source>
</evidence>
<dbReference type="GO" id="GO:0006189">
    <property type="term" value="P:'de novo' IMP biosynthetic process"/>
    <property type="evidence" value="ECO:0007669"/>
    <property type="project" value="UniProtKB-UniRule"/>
</dbReference>
<comment type="catalytic activity">
    <reaction evidence="14 15">
        <text>2-formamido-N(1)-(5-O-phospho-beta-D-ribosyl)acetamidine + ATP = 5-amino-1-(5-phospho-beta-D-ribosyl)imidazole + ADP + phosphate + H(+)</text>
        <dbReference type="Rhea" id="RHEA:23032"/>
        <dbReference type="ChEBI" id="CHEBI:15378"/>
        <dbReference type="ChEBI" id="CHEBI:30616"/>
        <dbReference type="ChEBI" id="CHEBI:43474"/>
        <dbReference type="ChEBI" id="CHEBI:137981"/>
        <dbReference type="ChEBI" id="CHEBI:147287"/>
        <dbReference type="ChEBI" id="CHEBI:456216"/>
        <dbReference type="EC" id="6.3.3.1"/>
    </reaction>
</comment>
<dbReference type="EC" id="6.3.3.1" evidence="4 15"/>
<dbReference type="FunFam" id="3.90.650.10:FF:000011">
    <property type="entry name" value="Phosphoribosylformylglycinamidine cyclo-ligase"/>
    <property type="match status" value="1"/>
</dbReference>
<evidence type="ECO:0000259" key="16">
    <source>
        <dbReference type="Pfam" id="PF00586"/>
    </source>
</evidence>
<keyword evidence="10 15" id="KW-0067">ATP-binding</keyword>
<dbReference type="AlphaFoldDB" id="A0A8I0GBZ7"/>
<dbReference type="SUPFAM" id="SSF52833">
    <property type="entry name" value="Thioredoxin-like"/>
    <property type="match status" value="1"/>
</dbReference>
<dbReference type="Pfam" id="PF00586">
    <property type="entry name" value="AIRS"/>
    <property type="match status" value="1"/>
</dbReference>
<evidence type="ECO:0000256" key="10">
    <source>
        <dbReference type="ARBA" id="ARBA00022840"/>
    </source>
</evidence>
<dbReference type="HAMAP" id="MF_00741">
    <property type="entry name" value="AIRS"/>
    <property type="match status" value="1"/>
</dbReference>
<organism evidence="18 19">
    <name type="scientific">Nanchangia anserum</name>
    <dbReference type="NCBI Taxonomy" id="2692125"/>
    <lineage>
        <taxon>Bacteria</taxon>
        <taxon>Bacillati</taxon>
        <taxon>Actinomycetota</taxon>
        <taxon>Actinomycetes</taxon>
        <taxon>Actinomycetales</taxon>
        <taxon>Actinomycetaceae</taxon>
        <taxon>Nanchangia</taxon>
    </lineage>
</organism>
<evidence type="ECO:0000256" key="4">
    <source>
        <dbReference type="ARBA" id="ARBA00013047"/>
    </source>
</evidence>
<dbReference type="InterPro" id="IPR004733">
    <property type="entry name" value="PurM_cligase"/>
</dbReference>
<comment type="similarity">
    <text evidence="3 15">Belongs to the AIR synthase family.</text>
</comment>
<dbReference type="CDD" id="cd02196">
    <property type="entry name" value="PurM"/>
    <property type="match status" value="1"/>
</dbReference>
<evidence type="ECO:0000256" key="9">
    <source>
        <dbReference type="ARBA" id="ARBA00022755"/>
    </source>
</evidence>
<dbReference type="InterPro" id="IPR016188">
    <property type="entry name" value="PurM-like_N"/>
</dbReference>
<dbReference type="EMBL" id="JACRUO010000001">
    <property type="protein sequence ID" value="MBD3689491.1"/>
    <property type="molecule type" value="Genomic_DNA"/>
</dbReference>
<evidence type="ECO:0000256" key="6">
    <source>
        <dbReference type="ARBA" id="ARBA00022490"/>
    </source>
</evidence>
<dbReference type="PANTHER" id="PTHR10520:SF12">
    <property type="entry name" value="TRIFUNCTIONAL PURINE BIOSYNTHETIC PROTEIN ADENOSINE-3"/>
    <property type="match status" value="1"/>
</dbReference>
<dbReference type="SUPFAM" id="SSF55326">
    <property type="entry name" value="PurM N-terminal domain-like"/>
    <property type="match status" value="1"/>
</dbReference>
<evidence type="ECO:0000256" key="12">
    <source>
        <dbReference type="ARBA" id="ARBA00032931"/>
    </source>
</evidence>
<evidence type="ECO:0000256" key="5">
    <source>
        <dbReference type="ARBA" id="ARBA00020367"/>
    </source>
</evidence>
<evidence type="ECO:0000256" key="11">
    <source>
        <dbReference type="ARBA" id="ARBA00031908"/>
    </source>
</evidence>
<keyword evidence="7 15" id="KW-0436">Ligase</keyword>
<keyword evidence="6 15" id="KW-0963">Cytoplasm</keyword>
<feature type="domain" description="PurM-like C-terminal" evidence="17">
    <location>
        <begin position="424"/>
        <end position="588"/>
    </location>
</feature>
<dbReference type="SUPFAM" id="SSF56042">
    <property type="entry name" value="PurM C-terminal domain-like"/>
    <property type="match status" value="1"/>
</dbReference>
<reference evidence="18 19" key="1">
    <citation type="submission" date="2020-08" db="EMBL/GenBank/DDBJ databases">
        <title>Winkia gen. nov., sp. nov., isolated from faeces of the Anser albifrons in China.</title>
        <authorList>
            <person name="Liu Q."/>
        </authorList>
    </citation>
    <scope>NUCLEOTIDE SEQUENCE [LARGE SCALE GENOMIC DNA]</scope>
    <source>
        <strain evidence="18 19">C62</strain>
    </source>
</reference>
<evidence type="ECO:0000256" key="8">
    <source>
        <dbReference type="ARBA" id="ARBA00022741"/>
    </source>
</evidence>
<dbReference type="GO" id="GO:0005829">
    <property type="term" value="C:cytosol"/>
    <property type="evidence" value="ECO:0007669"/>
    <property type="project" value="TreeGrafter"/>
</dbReference>
<comment type="subcellular location">
    <subcellularLocation>
        <location evidence="1 15">Cytoplasm</location>
    </subcellularLocation>
</comment>
<dbReference type="Gene3D" id="3.30.1330.10">
    <property type="entry name" value="PurM-like, N-terminal domain"/>
    <property type="match status" value="1"/>
</dbReference>
<dbReference type="InterPro" id="IPR036921">
    <property type="entry name" value="PurM-like_N_sf"/>
</dbReference>
<protein>
    <recommendedName>
        <fullName evidence="5 15">Phosphoribosylformylglycinamidine cyclo-ligase</fullName>
        <ecNumber evidence="4 15">6.3.3.1</ecNumber>
    </recommendedName>
    <alternativeName>
        <fullName evidence="12 15">AIR synthase</fullName>
    </alternativeName>
    <alternativeName>
        <fullName evidence="13 15">AIRS</fullName>
    </alternativeName>
    <alternativeName>
        <fullName evidence="11 15">Phosphoribosyl-aminoimidazole synthetase</fullName>
    </alternativeName>
</protein>
<evidence type="ECO:0000256" key="3">
    <source>
        <dbReference type="ARBA" id="ARBA00010280"/>
    </source>
</evidence>
<evidence type="ECO:0000313" key="19">
    <source>
        <dbReference type="Proteomes" id="UP000627538"/>
    </source>
</evidence>
<comment type="pathway">
    <text evidence="2 15">Purine metabolism; IMP biosynthesis via de novo pathway; 5-amino-1-(5-phospho-D-ribosyl)imidazole from N(2)-formyl-N(1)-(5-phospho-D-ribosyl)glycinamide: step 2/2.</text>
</comment>
<name>A0A8I0GBZ7_9ACTO</name>
<dbReference type="InterPro" id="IPR036249">
    <property type="entry name" value="Thioredoxin-like_sf"/>
</dbReference>
<dbReference type="InterPro" id="IPR010918">
    <property type="entry name" value="PurM-like_C_dom"/>
</dbReference>
<proteinExistence type="inferred from homology"/>
<keyword evidence="19" id="KW-1185">Reference proteome</keyword>
<dbReference type="Gene3D" id="3.40.30.10">
    <property type="entry name" value="Glutaredoxin"/>
    <property type="match status" value="1"/>
</dbReference>
<dbReference type="PANTHER" id="PTHR10520">
    <property type="entry name" value="TRIFUNCTIONAL PURINE BIOSYNTHETIC PROTEIN ADENOSINE-3-RELATED"/>
    <property type="match status" value="1"/>
</dbReference>
<comment type="caution">
    <text evidence="18">The sequence shown here is derived from an EMBL/GenBank/DDBJ whole genome shotgun (WGS) entry which is preliminary data.</text>
</comment>
<sequence>MIPTGRFSSSDLAVEAGRYRLVVSPLCPWCRRVVLARRLLGLTDAIALTEASGRGDDGFTFATAEESFDPDIRAATVRELYRRDPRWSPGEPTTLPVLLDEAEKPGTIVVRESGDLLVDVADAWRDHHAPDAPDLLPLARREEILARLDEVTRRIAAPVGGIIHDRDVEANAATLAEGLAWAATWLDEQLTIAHLAVFTPLTSLVSVTGSRYLPEGPAHEWYNARAGDELWLSAIEREALFGEGEAVVGGGGVTYAQAGVDIEAGDRAVDLMKAAVAATYSDRVVTDSGAFAGMVDASALAGMRRPLLATSTDGVGTKVAIAQALDIHDTIGQDLVGMVVDDIVVTGARPLLMTDYIACGHVVPERIADIVRGVAEACAAIDTPLLGGETAEHPGLMGPDDYDIAGAATGVVDADRVLGADRVREGDAVVAMASSGLHSNGFSLVRAIIAEAGWDLERHVDEFARTLGEELLEPTRLYTKVCLEQLDAVGPEGLHALSHITGGGLGANVSRVLPKGLTALIDRSTWQVPPVFALMQRLGDVPAWDLEQTLNMGVGMVALVAPDAVDRVCMIAREAGIDAWELGRVVRSDADPALPEARVVEGAKGADGGRALLHSTYRFAAS</sequence>
<keyword evidence="9 15" id="KW-0658">Purine biosynthesis</keyword>
<dbReference type="GO" id="GO:0005524">
    <property type="term" value="F:ATP binding"/>
    <property type="evidence" value="ECO:0007669"/>
    <property type="project" value="UniProtKB-KW"/>
</dbReference>
<evidence type="ECO:0000259" key="17">
    <source>
        <dbReference type="Pfam" id="PF02769"/>
    </source>
</evidence>
<dbReference type="GO" id="GO:0004637">
    <property type="term" value="F:phosphoribosylamine-glycine ligase activity"/>
    <property type="evidence" value="ECO:0007669"/>
    <property type="project" value="TreeGrafter"/>
</dbReference>
<evidence type="ECO:0000256" key="13">
    <source>
        <dbReference type="ARBA" id="ARBA00033093"/>
    </source>
</evidence>
<dbReference type="InterPro" id="IPR036676">
    <property type="entry name" value="PurM-like_C_sf"/>
</dbReference>
<dbReference type="Proteomes" id="UP000627538">
    <property type="component" value="Unassembled WGS sequence"/>
</dbReference>
<dbReference type="GO" id="GO:0046084">
    <property type="term" value="P:adenine biosynthetic process"/>
    <property type="evidence" value="ECO:0007669"/>
    <property type="project" value="TreeGrafter"/>
</dbReference>
<keyword evidence="8 15" id="KW-0547">Nucleotide-binding</keyword>
<evidence type="ECO:0000256" key="14">
    <source>
        <dbReference type="ARBA" id="ARBA00049057"/>
    </source>
</evidence>
<gene>
    <name evidence="15" type="primary">purM</name>
    <name evidence="18" type="ORF">H8R10_04515</name>
</gene>
<evidence type="ECO:0000256" key="15">
    <source>
        <dbReference type="HAMAP-Rule" id="MF_00741"/>
    </source>
</evidence>
<evidence type="ECO:0000256" key="1">
    <source>
        <dbReference type="ARBA" id="ARBA00004496"/>
    </source>
</evidence>
<accession>A0A8I0GBZ7</accession>
<dbReference type="NCBIfam" id="TIGR00878">
    <property type="entry name" value="purM"/>
    <property type="match status" value="1"/>
</dbReference>
<dbReference type="Gene3D" id="3.90.650.10">
    <property type="entry name" value="PurM-like C-terminal domain"/>
    <property type="match status" value="1"/>
</dbReference>